<reference evidence="2" key="1">
    <citation type="journal article" date="2014" name="Int. J. Syst. Evol. Microbiol.">
        <title>Complete genome sequence of Corynebacterium casei LMG S-19264T (=DSM 44701T), isolated from a smear-ripened cheese.</title>
        <authorList>
            <consortium name="US DOE Joint Genome Institute (JGI-PGF)"/>
            <person name="Walter F."/>
            <person name="Albersmeier A."/>
            <person name="Kalinowski J."/>
            <person name="Ruckert C."/>
        </authorList>
    </citation>
    <scope>NUCLEOTIDE SEQUENCE</scope>
    <source>
        <strain evidence="2">JCM 14359</strain>
    </source>
</reference>
<dbReference type="OrthoDB" id="239338at2157"/>
<organism evidence="2 3">
    <name type="scientific">Halobellus salinus</name>
    <dbReference type="NCBI Taxonomy" id="931585"/>
    <lineage>
        <taxon>Archaea</taxon>
        <taxon>Methanobacteriati</taxon>
        <taxon>Methanobacteriota</taxon>
        <taxon>Stenosarchaea group</taxon>
        <taxon>Halobacteria</taxon>
        <taxon>Halobacteriales</taxon>
        <taxon>Haloferacaceae</taxon>
        <taxon>Halobellus</taxon>
    </lineage>
</organism>
<keyword evidence="3" id="KW-1185">Reference proteome</keyword>
<gene>
    <name evidence="2" type="ORF">GCM10008995_13600</name>
</gene>
<dbReference type="AlphaFoldDB" id="A0A830EAA4"/>
<dbReference type="Proteomes" id="UP000653099">
    <property type="component" value="Unassembled WGS sequence"/>
</dbReference>
<evidence type="ECO:0008006" key="4">
    <source>
        <dbReference type="Google" id="ProtNLM"/>
    </source>
</evidence>
<evidence type="ECO:0000256" key="1">
    <source>
        <dbReference type="SAM" id="MobiDB-lite"/>
    </source>
</evidence>
<accession>A0A830EAA4</accession>
<name>A0A830EAA4_9EURY</name>
<dbReference type="EMBL" id="BMOC01000007">
    <property type="protein sequence ID" value="GGJ05067.1"/>
    <property type="molecule type" value="Genomic_DNA"/>
</dbReference>
<sequence length="331" mass="34480">MPARDFVAPVVAFVVLVAVIVGGAAAVPFVSGGESTDVTNLADRQTDIDAVTVSEAEAEGTITMDSDAESKTVLIDQAHANQVSDKKLSTLTNTLVENGHEVEYVTQEQARGPAWNESLRSADAFLIANPNQPYTSGQLAGVQAFADAGGRVVMLSDPASIQRFGIFGFGLQQQSNDDPALNSEFGISAQSGYLFNMNDYQQTFKSVYAAPGDGPLSAGVDRVVVRDAAAVSVADGQTALRAGEQTRLSTTRRADTYGVAVQSGNVSMVGDTDFLTPETAYVADNNVFIGNLADFLVSGEKTENAPAPPSEGSSGPGGPSEPTRPTPEPVV</sequence>
<feature type="region of interest" description="Disordered" evidence="1">
    <location>
        <begin position="300"/>
        <end position="331"/>
    </location>
</feature>
<evidence type="ECO:0000313" key="3">
    <source>
        <dbReference type="Proteomes" id="UP000653099"/>
    </source>
</evidence>
<feature type="compositionally biased region" description="Pro residues" evidence="1">
    <location>
        <begin position="322"/>
        <end position="331"/>
    </location>
</feature>
<evidence type="ECO:0000313" key="2">
    <source>
        <dbReference type="EMBL" id="GGJ05067.1"/>
    </source>
</evidence>
<comment type="caution">
    <text evidence="2">The sequence shown here is derived from an EMBL/GenBank/DDBJ whole genome shotgun (WGS) entry which is preliminary data.</text>
</comment>
<protein>
    <recommendedName>
        <fullName evidence="4">DUF4350 domain-containing protein</fullName>
    </recommendedName>
</protein>
<reference evidence="2" key="2">
    <citation type="submission" date="2020-09" db="EMBL/GenBank/DDBJ databases">
        <authorList>
            <person name="Sun Q."/>
            <person name="Ohkuma M."/>
        </authorList>
    </citation>
    <scope>NUCLEOTIDE SEQUENCE</scope>
    <source>
        <strain evidence="2">JCM 14359</strain>
    </source>
</reference>
<proteinExistence type="predicted"/>
<dbReference type="RefSeq" id="WP_188786644.1">
    <property type="nucleotide sequence ID" value="NZ_BMOC01000007.1"/>
</dbReference>